<dbReference type="InterPro" id="IPR036615">
    <property type="entry name" value="Mur_ligase_C_dom_sf"/>
</dbReference>
<keyword evidence="5 11" id="KW-0547">Nucleotide-binding</keyword>
<dbReference type="GO" id="GO:0071555">
    <property type="term" value="P:cell wall organization"/>
    <property type="evidence" value="ECO:0007669"/>
    <property type="project" value="UniProtKB-KW"/>
</dbReference>
<dbReference type="PATRIC" id="fig|1618207.4.peg.581"/>
<dbReference type="EC" id="6.3.2.-" evidence="11"/>
<dbReference type="Gene3D" id="3.40.1390.10">
    <property type="entry name" value="MurE/MurF, N-terminal domain"/>
    <property type="match status" value="1"/>
</dbReference>
<reference evidence="16 17" key="1">
    <citation type="journal article" date="2015" name="Genome Announc.">
        <title>Complete Genome Sequencing of Protease-Producing Novel Arthrobacter sp. Strain IHBB 11108 Using PacBio Single-Molecule Real-Time Sequencing Technology.</title>
        <authorList>
            <person name="Kiran S."/>
            <person name="Swarnkar M.K."/>
            <person name="Pal M."/>
            <person name="Thakur R."/>
            <person name="Tewari R."/>
            <person name="Singh A.K."/>
            <person name="Gulati A."/>
        </authorList>
    </citation>
    <scope>NUCLEOTIDE SEQUENCE [LARGE SCALE GENOMIC DNA]</scope>
    <source>
        <strain evidence="16 17">IHBB 11108</strain>
    </source>
</reference>
<evidence type="ECO:0000256" key="4">
    <source>
        <dbReference type="ARBA" id="ARBA00022618"/>
    </source>
</evidence>
<dbReference type="InterPro" id="IPR004101">
    <property type="entry name" value="Mur_ligase_C"/>
</dbReference>
<dbReference type="InterPro" id="IPR018109">
    <property type="entry name" value="Folylpolyglutamate_synth_CS"/>
</dbReference>
<dbReference type="GO" id="GO:0009252">
    <property type="term" value="P:peptidoglycan biosynthetic process"/>
    <property type="evidence" value="ECO:0007669"/>
    <property type="project" value="UniProtKB-UniRule"/>
</dbReference>
<dbReference type="PROSITE" id="PS01011">
    <property type="entry name" value="FOLYLPOLYGLU_SYNT_1"/>
    <property type="match status" value="1"/>
</dbReference>
<comment type="caution">
    <text evidence="11">Lacks conserved residue(s) required for the propagation of feature annotation.</text>
</comment>
<evidence type="ECO:0000256" key="6">
    <source>
        <dbReference type="ARBA" id="ARBA00022840"/>
    </source>
</evidence>
<dbReference type="SUPFAM" id="SSF53244">
    <property type="entry name" value="MurD-like peptide ligases, peptide-binding domain"/>
    <property type="match status" value="1"/>
</dbReference>
<dbReference type="GO" id="GO:0000287">
    <property type="term" value="F:magnesium ion binding"/>
    <property type="evidence" value="ECO:0007669"/>
    <property type="project" value="UniProtKB-UniRule"/>
</dbReference>
<keyword evidence="2 11" id="KW-0963">Cytoplasm</keyword>
<comment type="cofactor">
    <cofactor evidence="11">
        <name>Mg(2+)</name>
        <dbReference type="ChEBI" id="CHEBI:18420"/>
    </cofactor>
</comment>
<evidence type="ECO:0000259" key="13">
    <source>
        <dbReference type="Pfam" id="PF01225"/>
    </source>
</evidence>
<dbReference type="PANTHER" id="PTHR23135:SF4">
    <property type="entry name" value="UDP-N-ACETYLMURAMOYL-L-ALANYL-D-GLUTAMATE--2,6-DIAMINOPIMELATE LIGASE MURE HOMOLOG, CHLOROPLASTIC"/>
    <property type="match status" value="1"/>
</dbReference>
<keyword evidence="17" id="KW-1185">Reference proteome</keyword>
<sequence length="544" mass="57742">MNESQAPASGSSPGLRPRRAPAVSLVEIAGLIGGEIATPEIMLNGVTLDSRAVRRGDLYLALPGLSSHGAKYAAQAAQAGAAAILTDQPGAEMLRGSPAEGLPLLIVPEPQRWVGRIAERIYRDDSAGAEHLQLFGITGTNGKTTTSYLVRSILAALGRRSGLIGTIETLVGEQRVDSTLTTPAATDLQALFALMREESLDAAVMEVSSHALTLGRVDQVVFDVAGFTNLTQDHLDLHGEMTEYFAAKASLFSAEHAKAAVVTIDDEWGSKMAAAAGVPVTTLRTTLPEALVASAEGLAEADWHVRSAVPQGLGWQVELAGEGKSLTFRTSLPGEFNVSNAALAVLMVHVSGVSIEDLQAALDQFDPLSIQVPGRMQLICREPISVVDFAHNPDALHRAMEAVRPAHGDVTGQLIVVFGATGQRDQSKREIMGALAARHADVVIVTDDDPHDEDPAQIRDQVFAGALHSAWDDTRVENVAPRAAAIDRAVELASAGDRILVAGRGHEVWQEVSGVNLALDDREELRTALRKYGFTPEPLPEIES</sequence>
<accession>A0A0D4BWL2</accession>
<organism evidence="16 17">
    <name type="scientific">Psychromicrobium lacuslunae</name>
    <dbReference type="NCBI Taxonomy" id="1618207"/>
    <lineage>
        <taxon>Bacteria</taxon>
        <taxon>Bacillati</taxon>
        <taxon>Actinomycetota</taxon>
        <taxon>Actinomycetes</taxon>
        <taxon>Micrococcales</taxon>
        <taxon>Micrococcaceae</taxon>
        <taxon>Psychromicrobium</taxon>
    </lineage>
</organism>
<dbReference type="GO" id="GO:0008360">
    <property type="term" value="P:regulation of cell shape"/>
    <property type="evidence" value="ECO:0007669"/>
    <property type="project" value="UniProtKB-KW"/>
</dbReference>
<proteinExistence type="inferred from homology"/>
<feature type="domain" description="Mur ligase central" evidence="15">
    <location>
        <begin position="137"/>
        <end position="347"/>
    </location>
</feature>
<feature type="modified residue" description="N6-carboxylysine" evidence="11">
    <location>
        <position position="248"/>
    </location>
</feature>
<keyword evidence="11" id="KW-0460">Magnesium</keyword>
<dbReference type="GO" id="GO:0005524">
    <property type="term" value="F:ATP binding"/>
    <property type="evidence" value="ECO:0007669"/>
    <property type="project" value="UniProtKB-UniRule"/>
</dbReference>
<dbReference type="HOGENOM" id="CLU_022291_4_1_11"/>
<dbReference type="Pfam" id="PF02875">
    <property type="entry name" value="Mur_ligase_C"/>
    <property type="match status" value="1"/>
</dbReference>
<keyword evidence="10 11" id="KW-0961">Cell wall biogenesis/degradation</keyword>
<evidence type="ECO:0000256" key="9">
    <source>
        <dbReference type="ARBA" id="ARBA00023306"/>
    </source>
</evidence>
<dbReference type="Pfam" id="PF08245">
    <property type="entry name" value="Mur_ligase_M"/>
    <property type="match status" value="1"/>
</dbReference>
<evidence type="ECO:0000256" key="11">
    <source>
        <dbReference type="HAMAP-Rule" id="MF_00208"/>
    </source>
</evidence>
<comment type="subcellular location">
    <subcellularLocation>
        <location evidence="11 12">Cytoplasm</location>
    </subcellularLocation>
</comment>
<comment type="pathway">
    <text evidence="11 12">Cell wall biogenesis; peptidoglycan biosynthesis.</text>
</comment>
<dbReference type="Gene3D" id="3.40.1190.10">
    <property type="entry name" value="Mur-like, catalytic domain"/>
    <property type="match status" value="1"/>
</dbReference>
<evidence type="ECO:0000313" key="16">
    <source>
        <dbReference type="EMBL" id="AJT40713.1"/>
    </source>
</evidence>
<dbReference type="NCBIfam" id="NF001126">
    <property type="entry name" value="PRK00139.1-4"/>
    <property type="match status" value="1"/>
</dbReference>
<keyword evidence="3 11" id="KW-0436">Ligase</keyword>
<dbReference type="EMBL" id="CP011005">
    <property type="protein sequence ID" value="AJT40713.1"/>
    <property type="molecule type" value="Genomic_DNA"/>
</dbReference>
<evidence type="ECO:0000256" key="12">
    <source>
        <dbReference type="RuleBase" id="RU004135"/>
    </source>
</evidence>
<dbReference type="InterPro" id="IPR013221">
    <property type="entry name" value="Mur_ligase_cen"/>
</dbReference>
<dbReference type="SUPFAM" id="SSF53623">
    <property type="entry name" value="MurD-like peptide ligases, catalytic domain"/>
    <property type="match status" value="1"/>
</dbReference>
<keyword evidence="7 11" id="KW-0133">Cell shape</keyword>
<evidence type="ECO:0000256" key="7">
    <source>
        <dbReference type="ARBA" id="ARBA00022960"/>
    </source>
</evidence>
<feature type="binding site" evidence="11">
    <location>
        <position position="216"/>
    </location>
    <ligand>
        <name>UDP-N-acetyl-alpha-D-muramoyl-L-alanyl-D-glutamate</name>
        <dbReference type="ChEBI" id="CHEBI:83900"/>
    </ligand>
</feature>
<comment type="PTM">
    <text evidence="11">Carboxylation is probably crucial for Mg(2+) binding and, consequently, for the gamma-phosphate positioning of ATP.</text>
</comment>
<dbReference type="Proteomes" id="UP000061839">
    <property type="component" value="Chromosome"/>
</dbReference>
<dbReference type="Gene3D" id="3.90.190.20">
    <property type="entry name" value="Mur ligase, C-terminal domain"/>
    <property type="match status" value="1"/>
</dbReference>
<dbReference type="InterPro" id="IPR005761">
    <property type="entry name" value="UDP-N-AcMur-Glu-dNH2Pim_ligase"/>
</dbReference>
<comment type="function">
    <text evidence="11">Catalyzes the addition of an amino acid to the nucleotide precursor UDP-N-acetylmuramoyl-L-alanyl-D-glutamate (UMAG) in the biosynthesis of bacterial cell-wall peptidoglycan.</text>
</comment>
<dbReference type="InterPro" id="IPR000713">
    <property type="entry name" value="Mur_ligase_N"/>
</dbReference>
<dbReference type="SUPFAM" id="SSF63418">
    <property type="entry name" value="MurE/MurF N-terminal domain"/>
    <property type="match status" value="1"/>
</dbReference>
<feature type="binding site" evidence="11">
    <location>
        <position position="208"/>
    </location>
    <ligand>
        <name>UDP-N-acetyl-alpha-D-muramoyl-L-alanyl-D-glutamate</name>
        <dbReference type="ChEBI" id="CHEBI:83900"/>
    </ligand>
</feature>
<dbReference type="GO" id="GO:0005737">
    <property type="term" value="C:cytoplasm"/>
    <property type="evidence" value="ECO:0007669"/>
    <property type="project" value="UniProtKB-SubCell"/>
</dbReference>
<keyword evidence="4 11" id="KW-0132">Cell division</keyword>
<dbReference type="InterPro" id="IPR036565">
    <property type="entry name" value="Mur-like_cat_sf"/>
</dbReference>
<dbReference type="PANTHER" id="PTHR23135">
    <property type="entry name" value="MUR LIGASE FAMILY MEMBER"/>
    <property type="match status" value="1"/>
</dbReference>
<feature type="domain" description="Mur ligase N-terminal catalytic" evidence="13">
    <location>
        <begin position="44"/>
        <end position="119"/>
    </location>
</feature>
<feature type="binding site" evidence="11">
    <location>
        <begin position="181"/>
        <end position="182"/>
    </location>
    <ligand>
        <name>UDP-N-acetyl-alpha-D-muramoyl-L-alanyl-D-glutamate</name>
        <dbReference type="ChEBI" id="CHEBI:83900"/>
    </ligand>
</feature>
<feature type="domain" description="Mur ligase C-terminal" evidence="14">
    <location>
        <begin position="374"/>
        <end position="505"/>
    </location>
</feature>
<dbReference type="KEGG" id="ari:UM93_02840"/>
<gene>
    <name evidence="11" type="primary">murE</name>
    <name evidence="16" type="ORF">UM93_02840</name>
</gene>
<dbReference type="NCBIfam" id="TIGR01085">
    <property type="entry name" value="murE"/>
    <property type="match status" value="1"/>
</dbReference>
<feature type="binding site" evidence="11">
    <location>
        <position position="48"/>
    </location>
    <ligand>
        <name>UDP-N-acetyl-alpha-D-muramoyl-L-alanyl-D-glutamate</name>
        <dbReference type="ChEBI" id="CHEBI:83900"/>
    </ligand>
</feature>
<keyword evidence="6 11" id="KW-0067">ATP-binding</keyword>
<dbReference type="RefSeq" id="WP_045073524.1">
    <property type="nucleotide sequence ID" value="NZ_CP011005.1"/>
</dbReference>
<dbReference type="NCBIfam" id="NF001124">
    <property type="entry name" value="PRK00139.1-2"/>
    <property type="match status" value="1"/>
</dbReference>
<dbReference type="STRING" id="1618207.UM93_02840"/>
<dbReference type="GO" id="GO:0004326">
    <property type="term" value="F:tetrahydrofolylpolyglutamate synthase activity"/>
    <property type="evidence" value="ECO:0007669"/>
    <property type="project" value="InterPro"/>
</dbReference>
<feature type="binding site" evidence="11">
    <location>
        <position position="50"/>
    </location>
    <ligand>
        <name>UDP-N-acetyl-alpha-D-muramoyl-L-alanyl-D-glutamate</name>
        <dbReference type="ChEBI" id="CHEBI:83900"/>
    </ligand>
</feature>
<evidence type="ECO:0000259" key="15">
    <source>
        <dbReference type="Pfam" id="PF08245"/>
    </source>
</evidence>
<protein>
    <recommendedName>
        <fullName evidence="11">UDP-N-acetylmuramyl-tripeptide synthetase</fullName>
        <ecNumber evidence="11">6.3.2.-</ecNumber>
    </recommendedName>
    <alternativeName>
        <fullName evidence="11">UDP-MurNAc-tripeptide synthetase</fullName>
    </alternativeName>
</protein>
<feature type="binding site" evidence="11">
    <location>
        <begin position="139"/>
        <end position="145"/>
    </location>
    <ligand>
        <name>ATP</name>
        <dbReference type="ChEBI" id="CHEBI:30616"/>
    </ligand>
</feature>
<name>A0A0D4BWL2_9MICC</name>
<dbReference type="HAMAP" id="MF_00208">
    <property type="entry name" value="MurE"/>
    <property type="match status" value="1"/>
</dbReference>
<evidence type="ECO:0000256" key="5">
    <source>
        <dbReference type="ARBA" id="ARBA00022741"/>
    </source>
</evidence>
<evidence type="ECO:0000259" key="14">
    <source>
        <dbReference type="Pfam" id="PF02875"/>
    </source>
</evidence>
<evidence type="ECO:0000256" key="1">
    <source>
        <dbReference type="ARBA" id="ARBA00005898"/>
    </source>
</evidence>
<keyword evidence="8 11" id="KW-0573">Peptidoglycan synthesis</keyword>
<dbReference type="GO" id="GO:0051301">
    <property type="term" value="P:cell division"/>
    <property type="evidence" value="ECO:0007669"/>
    <property type="project" value="UniProtKB-KW"/>
</dbReference>
<dbReference type="AlphaFoldDB" id="A0A0D4BWL2"/>
<dbReference type="InterPro" id="IPR035911">
    <property type="entry name" value="MurE/MurF_N"/>
</dbReference>
<dbReference type="Pfam" id="PF01225">
    <property type="entry name" value="Mur_ligase"/>
    <property type="match status" value="1"/>
</dbReference>
<evidence type="ECO:0000256" key="10">
    <source>
        <dbReference type="ARBA" id="ARBA00023316"/>
    </source>
</evidence>
<keyword evidence="9 11" id="KW-0131">Cell cycle</keyword>
<evidence type="ECO:0000256" key="2">
    <source>
        <dbReference type="ARBA" id="ARBA00022490"/>
    </source>
</evidence>
<evidence type="ECO:0000313" key="17">
    <source>
        <dbReference type="Proteomes" id="UP000061839"/>
    </source>
</evidence>
<evidence type="ECO:0000256" key="8">
    <source>
        <dbReference type="ARBA" id="ARBA00022984"/>
    </source>
</evidence>
<evidence type="ECO:0000256" key="3">
    <source>
        <dbReference type="ARBA" id="ARBA00022598"/>
    </source>
</evidence>
<comment type="similarity">
    <text evidence="1 11">Belongs to the MurCDEF family. MurE subfamily.</text>
</comment>
<dbReference type="UniPathway" id="UPA00219"/>